<sequence>MVRVTDTHTTHHCPRARGSEGPCTKGGMYCTNHCRTCERHPEIAYLKTDPCPKCVATVQVVETKAFKKRDAERDPVGDMKRRKVEAVETARAAKDAAKEAAREARVKGKGKATTVEANVEDVHKDVEEDFEENLEEHPEEDFEEYVEEDFEKDFEEGVEEGVEEESEENVEEESEEYVEEEFEESEEDVV</sequence>
<dbReference type="AlphaFoldDB" id="A0A4S8VMV4"/>
<feature type="compositionally biased region" description="Basic and acidic residues" evidence="1">
    <location>
        <begin position="94"/>
        <end position="106"/>
    </location>
</feature>
<dbReference type="Proteomes" id="UP000308014">
    <property type="component" value="Unassembled WGS sequence"/>
</dbReference>
<comment type="caution">
    <text evidence="2">The sequence shown here is derived from an EMBL/GenBank/DDBJ whole genome shotgun (WGS) entry which is preliminary data.</text>
</comment>
<name>A0A4S8VMV4_AURPU</name>
<evidence type="ECO:0000313" key="3">
    <source>
        <dbReference type="Proteomes" id="UP000308014"/>
    </source>
</evidence>
<protein>
    <submittedName>
        <fullName evidence="2">Uncharacterized protein</fullName>
    </submittedName>
</protein>
<proteinExistence type="predicted"/>
<feature type="region of interest" description="Disordered" evidence="1">
    <location>
        <begin position="128"/>
        <end position="190"/>
    </location>
</feature>
<feature type="region of interest" description="Disordered" evidence="1">
    <location>
        <begin position="94"/>
        <end position="114"/>
    </location>
</feature>
<dbReference type="EMBL" id="QZAJ01000256">
    <property type="protein sequence ID" value="THW12951.1"/>
    <property type="molecule type" value="Genomic_DNA"/>
</dbReference>
<reference evidence="2 3" key="1">
    <citation type="submission" date="2018-10" db="EMBL/GenBank/DDBJ databases">
        <title>Fifty Aureobasidium pullulans genomes reveal a recombining polyextremotolerant generalist.</title>
        <authorList>
            <person name="Gostincar C."/>
            <person name="Turk M."/>
            <person name="Zajc J."/>
            <person name="Gunde-Cimerman N."/>
        </authorList>
    </citation>
    <scope>NUCLEOTIDE SEQUENCE [LARGE SCALE GENOMIC DNA]</scope>
    <source>
        <strain evidence="2 3">EXF-11318</strain>
    </source>
</reference>
<accession>A0A4S8VMV4</accession>
<evidence type="ECO:0000313" key="2">
    <source>
        <dbReference type="EMBL" id="THW12951.1"/>
    </source>
</evidence>
<organism evidence="2 3">
    <name type="scientific">Aureobasidium pullulans</name>
    <name type="common">Black yeast</name>
    <name type="synonym">Pullularia pullulans</name>
    <dbReference type="NCBI Taxonomy" id="5580"/>
    <lineage>
        <taxon>Eukaryota</taxon>
        <taxon>Fungi</taxon>
        <taxon>Dikarya</taxon>
        <taxon>Ascomycota</taxon>
        <taxon>Pezizomycotina</taxon>
        <taxon>Dothideomycetes</taxon>
        <taxon>Dothideomycetidae</taxon>
        <taxon>Dothideales</taxon>
        <taxon>Saccotheciaceae</taxon>
        <taxon>Aureobasidium</taxon>
    </lineage>
</organism>
<gene>
    <name evidence="2" type="ORF">D6D24_06298</name>
</gene>
<evidence type="ECO:0000256" key="1">
    <source>
        <dbReference type="SAM" id="MobiDB-lite"/>
    </source>
</evidence>